<sequence length="53" mass="6331">MGWPLDRKSFVARLDELREVRNELMHFNDKDKAGDDAIPKLRNMIELLRRYGT</sequence>
<evidence type="ECO:0000313" key="2">
    <source>
        <dbReference type="Proteomes" id="UP001303236"/>
    </source>
</evidence>
<protein>
    <recommendedName>
        <fullName evidence="3">RiboL-PSP-HEPN domain-containing protein</fullName>
    </recommendedName>
</protein>
<evidence type="ECO:0008006" key="3">
    <source>
        <dbReference type="Google" id="ProtNLM"/>
    </source>
</evidence>
<evidence type="ECO:0000313" key="1">
    <source>
        <dbReference type="EMBL" id="WNF31501.1"/>
    </source>
</evidence>
<organism evidence="1 2">
    <name type="scientific">Streptomyces durocortorensis</name>
    <dbReference type="NCBI Taxonomy" id="2811104"/>
    <lineage>
        <taxon>Bacteria</taxon>
        <taxon>Bacillati</taxon>
        <taxon>Actinomycetota</taxon>
        <taxon>Actinomycetes</taxon>
        <taxon>Kitasatosporales</taxon>
        <taxon>Streptomycetaceae</taxon>
        <taxon>Streptomyces</taxon>
    </lineage>
</organism>
<accession>A0ABY9WDS1</accession>
<proteinExistence type="predicted"/>
<name>A0ABY9WDS1_9ACTN</name>
<dbReference type="EMBL" id="CP134500">
    <property type="protein sequence ID" value="WNF31501.1"/>
    <property type="molecule type" value="Genomic_DNA"/>
</dbReference>
<keyword evidence="2" id="KW-1185">Reference proteome</keyword>
<reference evidence="1 2" key="1">
    <citation type="submission" date="2023-09" db="EMBL/GenBank/DDBJ databases">
        <title>Genome completion map analysis of the actinomycetes C11-1.</title>
        <authorList>
            <person name="Qin P."/>
            <person name="Guan P."/>
        </authorList>
    </citation>
    <scope>NUCLEOTIDE SEQUENCE [LARGE SCALE GENOMIC DNA]</scope>
    <source>
        <strain evidence="1 2">C11-1</strain>
    </source>
</reference>
<gene>
    <name evidence="1" type="ORF">RI138_21600</name>
</gene>
<dbReference type="Proteomes" id="UP001303236">
    <property type="component" value="Chromosome"/>
</dbReference>